<reference evidence="1" key="1">
    <citation type="journal article" date="2023" name="Plant J.">
        <title>Genome sequences and population genomics provide insights into the demographic history, inbreeding, and mutation load of two 'living fossil' tree species of Dipteronia.</title>
        <authorList>
            <person name="Feng Y."/>
            <person name="Comes H.P."/>
            <person name="Chen J."/>
            <person name="Zhu S."/>
            <person name="Lu R."/>
            <person name="Zhang X."/>
            <person name="Li P."/>
            <person name="Qiu J."/>
            <person name="Olsen K.M."/>
            <person name="Qiu Y."/>
        </authorList>
    </citation>
    <scope>NUCLEOTIDE SEQUENCE</scope>
    <source>
        <strain evidence="1">KIB01</strain>
    </source>
</reference>
<name>A0AAD9X0M4_9ROSI</name>
<dbReference type="EMBL" id="JANJYI010000005">
    <property type="protein sequence ID" value="KAK2649277.1"/>
    <property type="molecule type" value="Genomic_DNA"/>
</dbReference>
<feature type="non-terminal residue" evidence="1">
    <location>
        <position position="1"/>
    </location>
</feature>
<keyword evidence="2" id="KW-1185">Reference proteome</keyword>
<dbReference type="Proteomes" id="UP001280121">
    <property type="component" value="Unassembled WGS sequence"/>
</dbReference>
<organism evidence="1 2">
    <name type="scientific">Dipteronia dyeriana</name>
    <dbReference type="NCBI Taxonomy" id="168575"/>
    <lineage>
        <taxon>Eukaryota</taxon>
        <taxon>Viridiplantae</taxon>
        <taxon>Streptophyta</taxon>
        <taxon>Embryophyta</taxon>
        <taxon>Tracheophyta</taxon>
        <taxon>Spermatophyta</taxon>
        <taxon>Magnoliopsida</taxon>
        <taxon>eudicotyledons</taxon>
        <taxon>Gunneridae</taxon>
        <taxon>Pentapetalae</taxon>
        <taxon>rosids</taxon>
        <taxon>malvids</taxon>
        <taxon>Sapindales</taxon>
        <taxon>Sapindaceae</taxon>
        <taxon>Hippocastanoideae</taxon>
        <taxon>Acereae</taxon>
        <taxon>Dipteronia</taxon>
    </lineage>
</organism>
<protein>
    <submittedName>
        <fullName evidence="1">Uncharacterized protein</fullName>
    </submittedName>
</protein>
<gene>
    <name evidence="1" type="ORF">Ddye_016766</name>
</gene>
<evidence type="ECO:0000313" key="1">
    <source>
        <dbReference type="EMBL" id="KAK2649277.1"/>
    </source>
</evidence>
<accession>A0AAD9X0M4</accession>
<comment type="caution">
    <text evidence="1">The sequence shown here is derived from an EMBL/GenBank/DDBJ whole genome shotgun (WGS) entry which is preliminary data.</text>
</comment>
<dbReference type="AlphaFoldDB" id="A0AAD9X0M4"/>
<evidence type="ECO:0000313" key="2">
    <source>
        <dbReference type="Proteomes" id="UP001280121"/>
    </source>
</evidence>
<sequence>LILELFGLSSDTVLEVTQKDHESSSSNDHGLISFDESSMFIPCTTMVLVQLTALATCSLGLQSPGGSGQGSRLDELLCSVFVVLCYWPFVEGLFRNGKFGIPLSTIFKSAALASLLCVLVKNATWFEIHLRFSSHLYQNQPIYVLFC</sequence>
<proteinExistence type="predicted"/>